<evidence type="ECO:0000256" key="5">
    <source>
        <dbReference type="ARBA" id="ARBA00023136"/>
    </source>
</evidence>
<dbReference type="GO" id="GO:0071916">
    <property type="term" value="F:dipeptide transmembrane transporter activity"/>
    <property type="evidence" value="ECO:0007669"/>
    <property type="project" value="InterPro"/>
</dbReference>
<keyword evidence="3" id="KW-0812">Transmembrane</keyword>
<sequence length="587" mass="65844">MGKDVEKEDGRGDFTQDGTVDLKRNPVLRSKRGGWKACSFIVVFEVLERMAYFGIWSNLVIYLTKELHQGTVTSANNVTNWVGTTWITPILGAYVADAHLGRYWTFLIGCAFYLLGMSLLTLAVSLSSLRPPRCPQTEKITNCKQASKLQLVVFYGALYILALATGAIKPNISTMGADQFDDFDPKEKAHKLSFFNWWMFGIFFGSFCANTFLVYIQDDVGWTLGYGLPTIGLLVAVMIFLTGTCFYRHRVPTGSHFTRMARVIVATLRKWRVPIPDDPRELYEIDLKEYKEKGKFRIQSTSSLRFLNKASVQTGSSNSPWMLCPVTQVEETKQMVRMIPIWIATLMPGLMFAQINTLFVKQATTLDSTVGSFHIPPASLGGSATITMLITVVIYDRLFVKTMSRWTKNPRGITLLQRMGVGLALHVITMLVSSLTERWRLSVARDHGLVENGGKVPLSIFILLPQFVLMGMAEAFSAVAIIEFFYDQASESMKSLGTSYSLASMGIGNFLSSFLLATVSHVSKKGGHHKGWITNNLNASHLDYYYAFIAVLNLLNFIFFLSVSRFYVYRAEISDSMEVLKKGLQCE</sequence>
<dbReference type="InterPro" id="IPR036259">
    <property type="entry name" value="MFS_trans_sf"/>
</dbReference>
<dbReference type="GO" id="GO:0042937">
    <property type="term" value="F:tripeptide transmembrane transporter activity"/>
    <property type="evidence" value="ECO:0007669"/>
    <property type="project" value="InterPro"/>
</dbReference>
<dbReference type="PANTHER" id="PTHR11654">
    <property type="entry name" value="OLIGOPEPTIDE TRANSPORTER-RELATED"/>
    <property type="match status" value="1"/>
</dbReference>
<dbReference type="GO" id="GO:0055085">
    <property type="term" value="P:transmembrane transport"/>
    <property type="evidence" value="ECO:0000318"/>
    <property type="project" value="GO_Central"/>
</dbReference>
<dbReference type="OrthoDB" id="8904098at2759"/>
<proteinExistence type="inferred from homology"/>
<dbReference type="Proteomes" id="UP000189703">
    <property type="component" value="Unplaced"/>
</dbReference>
<accession>A0A1U8ABW0</accession>
<name>A0A1U8ABW0_NELNU</name>
<dbReference type="OMA" id="WWFSSIF"/>
<dbReference type="GO" id="GO:0022857">
    <property type="term" value="F:transmembrane transporter activity"/>
    <property type="evidence" value="ECO:0000318"/>
    <property type="project" value="GO_Central"/>
</dbReference>
<dbReference type="AlphaFoldDB" id="A0A1U8ABW0"/>
<dbReference type="Gene3D" id="1.20.1250.20">
    <property type="entry name" value="MFS general substrate transporter like domains"/>
    <property type="match status" value="1"/>
</dbReference>
<keyword evidence="4" id="KW-1133">Transmembrane helix</keyword>
<protein>
    <submittedName>
        <fullName evidence="7">Protein NRT1/ PTR FAMILY 5.2-like</fullName>
    </submittedName>
</protein>
<evidence type="ECO:0000256" key="3">
    <source>
        <dbReference type="ARBA" id="ARBA00022692"/>
    </source>
</evidence>
<dbReference type="SUPFAM" id="SSF103473">
    <property type="entry name" value="MFS general substrate transporter"/>
    <property type="match status" value="1"/>
</dbReference>
<organism evidence="6 7">
    <name type="scientific">Nelumbo nucifera</name>
    <name type="common">Sacred lotus</name>
    <dbReference type="NCBI Taxonomy" id="4432"/>
    <lineage>
        <taxon>Eukaryota</taxon>
        <taxon>Viridiplantae</taxon>
        <taxon>Streptophyta</taxon>
        <taxon>Embryophyta</taxon>
        <taxon>Tracheophyta</taxon>
        <taxon>Spermatophyta</taxon>
        <taxon>Magnoliopsida</taxon>
        <taxon>Proteales</taxon>
        <taxon>Nelumbonaceae</taxon>
        <taxon>Nelumbo</taxon>
    </lineage>
</organism>
<dbReference type="FunCoup" id="A0A1U8ABW0">
    <property type="interactions" value="1512"/>
</dbReference>
<evidence type="ECO:0000313" key="6">
    <source>
        <dbReference type="Proteomes" id="UP000189703"/>
    </source>
</evidence>
<evidence type="ECO:0000256" key="4">
    <source>
        <dbReference type="ARBA" id="ARBA00022989"/>
    </source>
</evidence>
<keyword evidence="6" id="KW-1185">Reference proteome</keyword>
<keyword evidence="5" id="KW-0472">Membrane</keyword>
<reference evidence="7" key="1">
    <citation type="submission" date="2025-08" db="UniProtKB">
        <authorList>
            <consortium name="RefSeq"/>
        </authorList>
    </citation>
    <scope>IDENTIFICATION</scope>
</reference>
<gene>
    <name evidence="7" type="primary">LOC104602808</name>
</gene>
<evidence type="ECO:0000313" key="7">
    <source>
        <dbReference type="RefSeq" id="XP_010264931.1"/>
    </source>
</evidence>
<evidence type="ECO:0000256" key="2">
    <source>
        <dbReference type="ARBA" id="ARBA00005982"/>
    </source>
</evidence>
<dbReference type="eggNOG" id="KOG1237">
    <property type="taxonomic scope" value="Eukaryota"/>
</dbReference>
<dbReference type="KEGG" id="nnu:104602808"/>
<comment type="similarity">
    <text evidence="2">Belongs to the major facilitator superfamily. Proton-dependent oligopeptide transporter (POT/PTR) (TC 2.A.17) family.</text>
</comment>
<dbReference type="Pfam" id="PF00854">
    <property type="entry name" value="PTR2"/>
    <property type="match status" value="1"/>
</dbReference>
<dbReference type="RefSeq" id="XP_010264931.1">
    <property type="nucleotide sequence ID" value="XM_010266629.2"/>
</dbReference>
<dbReference type="InterPro" id="IPR000109">
    <property type="entry name" value="POT_fam"/>
</dbReference>
<dbReference type="CDD" id="cd17417">
    <property type="entry name" value="MFS_NPF5"/>
    <property type="match status" value="1"/>
</dbReference>
<comment type="subcellular location">
    <subcellularLocation>
        <location evidence="1">Membrane</location>
        <topology evidence="1">Multi-pass membrane protein</topology>
    </subcellularLocation>
</comment>
<dbReference type="GeneID" id="104602808"/>
<dbReference type="InterPro" id="IPR044739">
    <property type="entry name" value="NRT1/PTR"/>
</dbReference>
<evidence type="ECO:0000256" key="1">
    <source>
        <dbReference type="ARBA" id="ARBA00004141"/>
    </source>
</evidence>
<dbReference type="GO" id="GO:0016020">
    <property type="term" value="C:membrane"/>
    <property type="evidence" value="ECO:0000318"/>
    <property type="project" value="GO_Central"/>
</dbReference>